<accession>A0A7U7PX94</accession>
<dbReference type="Proteomes" id="UP000236509">
    <property type="component" value="Unassembled WGS sequence"/>
</dbReference>
<keyword evidence="2" id="KW-1185">Reference proteome</keyword>
<dbReference type="Gene3D" id="3.40.50.2000">
    <property type="entry name" value="Glycogen Phosphorylase B"/>
    <property type="match status" value="1"/>
</dbReference>
<name>A0A7U7PX94_9STAP</name>
<evidence type="ECO:0000313" key="1">
    <source>
        <dbReference type="EMBL" id="CRI20058.1"/>
    </source>
</evidence>
<gene>
    <name evidence="1" type="ORF">BN1326_30020</name>
</gene>
<dbReference type="AlphaFoldDB" id="A0A7U7PX94"/>
<organism evidence="1 2">
    <name type="scientific">Staphylococcus argenteus</name>
    <dbReference type="NCBI Taxonomy" id="985002"/>
    <lineage>
        <taxon>Bacteria</taxon>
        <taxon>Bacillati</taxon>
        <taxon>Bacillota</taxon>
        <taxon>Bacilli</taxon>
        <taxon>Bacillales</taxon>
        <taxon>Staphylococcaceae</taxon>
        <taxon>Staphylococcus</taxon>
    </lineage>
</organism>
<comment type="caution">
    <text evidence="1">The sequence shown here is derived from an EMBL/GenBank/DDBJ whole genome shotgun (WGS) entry which is preliminary data.</text>
</comment>
<evidence type="ECO:0000313" key="2">
    <source>
        <dbReference type="Proteomes" id="UP000236509"/>
    </source>
</evidence>
<protein>
    <submittedName>
        <fullName evidence="1">Capsular polysaccharide synthesis enzyme</fullName>
    </submittedName>
</protein>
<reference evidence="1 2" key="1">
    <citation type="submission" date="2015-04" db="EMBL/GenBank/DDBJ databases">
        <authorList>
            <person name="Cao L."/>
            <person name="Gao C.H."/>
        </authorList>
    </citation>
    <scope>NUCLEOTIDE SEQUENCE [LARGE SCALE GENOMIC DNA]</scope>
    <source>
        <strain evidence="1 2">SH3</strain>
    </source>
</reference>
<sequence>MEEMMMKIAILGATNIKHMSLLSHYLNHIDLESNDVDIIYTDKYDINEHIQGINNYYKYKVNIKDNWSFFKKARTYYQFKPYAKQILRQNEYDFIIVWGSYTGHLFKGFLKKHYKNKFILNIRDYFYERNKLIKHRMKKIVNASRLTTLSSEGFLSFLPKSDKYRIIYSYNLSIIEESYVNKSYKSILPINIGFIGNVRFNEINEALMKELANDPRFHLQYFGTGSKHLEAFAQKNHINNVTFSGGFDLTDTPKFLNKIDILNNLFGNQNIALDTALSIRMYYALFLNKPIITTEGTFTATEANKFGLGFSVSPENLKGIGDVLMNWYNNLDVNDIENKRETYRNNVIENNKQFYKEIGRIFNE</sequence>
<dbReference type="SUPFAM" id="SSF53756">
    <property type="entry name" value="UDP-Glycosyltransferase/glycogen phosphorylase"/>
    <property type="match status" value="1"/>
</dbReference>
<proteinExistence type="predicted"/>
<dbReference type="EMBL" id="CVOU01000015">
    <property type="protein sequence ID" value="CRI20058.1"/>
    <property type="molecule type" value="Genomic_DNA"/>
</dbReference>